<proteinExistence type="predicted"/>
<dbReference type="OrthoDB" id="10283467at2759"/>
<feature type="region of interest" description="Disordered" evidence="1">
    <location>
        <begin position="67"/>
        <end position="87"/>
    </location>
</feature>
<reference evidence="2" key="1">
    <citation type="submission" date="2021-02" db="EMBL/GenBank/DDBJ databases">
        <title>Genome sequence Cadophora malorum strain M34.</title>
        <authorList>
            <person name="Stefanovic E."/>
            <person name="Vu D."/>
            <person name="Scully C."/>
            <person name="Dijksterhuis J."/>
            <person name="Roader J."/>
            <person name="Houbraken J."/>
        </authorList>
    </citation>
    <scope>NUCLEOTIDE SEQUENCE</scope>
    <source>
        <strain evidence="2">M34</strain>
    </source>
</reference>
<organism evidence="2 3">
    <name type="scientific">Cadophora malorum</name>
    <dbReference type="NCBI Taxonomy" id="108018"/>
    <lineage>
        <taxon>Eukaryota</taxon>
        <taxon>Fungi</taxon>
        <taxon>Dikarya</taxon>
        <taxon>Ascomycota</taxon>
        <taxon>Pezizomycotina</taxon>
        <taxon>Leotiomycetes</taxon>
        <taxon>Helotiales</taxon>
        <taxon>Ploettnerulaceae</taxon>
        <taxon>Cadophora</taxon>
    </lineage>
</organism>
<keyword evidence="3" id="KW-1185">Reference proteome</keyword>
<accession>A0A8H7T9T9</accession>
<sequence length="104" mass="11801">MSVLLKQIQKGKRLLQIFLSTESDSYRRLAGAIPPETIEAHAKRVAEELHQLPASTTTAQMRTMFHTSPEDDSEHITLDGYDANGNHTKTIHVAKNKNEQQDYR</sequence>
<dbReference type="Proteomes" id="UP000664132">
    <property type="component" value="Unassembled WGS sequence"/>
</dbReference>
<gene>
    <name evidence="2" type="ORF">IFR04_009182</name>
</gene>
<evidence type="ECO:0000313" key="3">
    <source>
        <dbReference type="Proteomes" id="UP000664132"/>
    </source>
</evidence>
<evidence type="ECO:0000256" key="1">
    <source>
        <dbReference type="SAM" id="MobiDB-lite"/>
    </source>
</evidence>
<dbReference type="AlphaFoldDB" id="A0A8H7T9T9"/>
<dbReference type="EMBL" id="JAFJYH010000148">
    <property type="protein sequence ID" value="KAG4417679.1"/>
    <property type="molecule type" value="Genomic_DNA"/>
</dbReference>
<evidence type="ECO:0000313" key="2">
    <source>
        <dbReference type="EMBL" id="KAG4417679.1"/>
    </source>
</evidence>
<comment type="caution">
    <text evidence="2">The sequence shown here is derived from an EMBL/GenBank/DDBJ whole genome shotgun (WGS) entry which is preliminary data.</text>
</comment>
<protein>
    <submittedName>
        <fullName evidence="2">Uncharacterized protein</fullName>
    </submittedName>
</protein>
<name>A0A8H7T9T9_9HELO</name>